<dbReference type="PANTHER" id="PTHR47473:SF1">
    <property type="entry name" value="METHYLTRANSFERASE DOMAIN-CONTAINING PROTEIN"/>
    <property type="match status" value="1"/>
</dbReference>
<evidence type="ECO:0008006" key="2">
    <source>
        <dbReference type="Google" id="ProtNLM"/>
    </source>
</evidence>
<name>A0A3B1AX59_9ZZZZ</name>
<evidence type="ECO:0000313" key="1">
    <source>
        <dbReference type="EMBL" id="VAW98574.1"/>
    </source>
</evidence>
<organism evidence="1">
    <name type="scientific">hydrothermal vent metagenome</name>
    <dbReference type="NCBI Taxonomy" id="652676"/>
    <lineage>
        <taxon>unclassified sequences</taxon>
        <taxon>metagenomes</taxon>
        <taxon>ecological metagenomes</taxon>
    </lineage>
</organism>
<dbReference type="Pfam" id="PF11899">
    <property type="entry name" value="DUF3419"/>
    <property type="match status" value="1"/>
</dbReference>
<proteinExistence type="predicted"/>
<protein>
    <recommendedName>
        <fullName evidence="2">S-adenosylmethionine:diacylglycerol 3-amino-3-carboxypropyl transferase</fullName>
    </recommendedName>
</protein>
<dbReference type="InterPro" id="IPR021829">
    <property type="entry name" value="DUF3419"/>
</dbReference>
<gene>
    <name evidence="1" type="ORF">MNBD_GAMMA21-381</name>
</gene>
<sequence length="365" mass="42157">MSSEVEARAEFDLIRYAQCWEDADILVEALQPDKGGTYLSIASAGDNALAILSQSPERVVALDLNTTQLNCLALRVAAYKELKHPELLELIGSKPSQQRANLYQRCRPLLTKPEQTFWDNKSAEIEQGIGAAGKFERYFSLFKNKIIPLIHSRKRIDQLIQGGGIVYRKSFYDNVWNNWRWRILFKIFFSRFVMGRMGRDPSFFQYVEGSVSDRILERAKHALTELNPLENPYLQWILTGEHPYALPFALREENFDAIRNNIDRLEWRRSSIEAYLEEAGANAITGYNLSDIFEYMSEDSFTTLLDKLIEAGAPGARLAYWNMLAPREAPQRYHDRIKPLPELSAKLHLEDKAFFYSKFIVEEVI</sequence>
<dbReference type="EMBL" id="UOFR01000061">
    <property type="protein sequence ID" value="VAW98574.1"/>
    <property type="molecule type" value="Genomic_DNA"/>
</dbReference>
<accession>A0A3B1AX59</accession>
<dbReference type="AlphaFoldDB" id="A0A3B1AX59"/>
<reference evidence="1" key="1">
    <citation type="submission" date="2018-06" db="EMBL/GenBank/DDBJ databases">
        <authorList>
            <person name="Zhirakovskaya E."/>
        </authorList>
    </citation>
    <scope>NUCLEOTIDE SEQUENCE</scope>
</reference>
<dbReference type="PANTHER" id="PTHR47473">
    <property type="entry name" value="BTA1P"/>
    <property type="match status" value="1"/>
</dbReference>